<dbReference type="SUPFAM" id="SSF53850">
    <property type="entry name" value="Periplasmic binding protein-like II"/>
    <property type="match status" value="1"/>
</dbReference>
<dbReference type="AlphaFoldDB" id="A0A847S4U0"/>
<keyword evidence="2" id="KW-1185">Reference proteome</keyword>
<dbReference type="RefSeq" id="WP_168875452.1">
    <property type="nucleotide sequence ID" value="NZ_JABAIM010000001.1"/>
</dbReference>
<name>A0A847S4U0_9NEIS</name>
<dbReference type="EMBL" id="JABAIM010000001">
    <property type="protein sequence ID" value="NLR73795.1"/>
    <property type="molecule type" value="Genomic_DNA"/>
</dbReference>
<comment type="caution">
    <text evidence="1">The sequence shown here is derived from an EMBL/GenBank/DDBJ whole genome shotgun (WGS) entry which is preliminary data.</text>
</comment>
<protein>
    <submittedName>
        <fullName evidence="1">ABC transporter substrate-binding protein</fullName>
    </submittedName>
</protein>
<proteinExistence type="predicted"/>
<gene>
    <name evidence="1" type="ORF">HF682_01295</name>
</gene>
<sequence length="244" mass="27343">MKYLVGVLIGAWLMGGAVQAETLRVAYFEQGDVPFVIRDGSKGKGIFPDLMAAIARVNGDTLSVRFLPNARIQGEFDQGLLDLEVGANPAWRKEAKVPGLYSISFGLARTVLCYRLGVHRTKDQVEDFAGERIGTIAGYHYPEFEAAFNSHLVSRENVDNPRNLLLMLNAKRFKQVFVSKQVKDYWQAQDRASYGCQEGRTVDQAEMMIRVHPARSNILPKLNAAIESLRKSGELDTIFRRYAS</sequence>
<evidence type="ECO:0000313" key="1">
    <source>
        <dbReference type="EMBL" id="NLR73795.1"/>
    </source>
</evidence>
<dbReference type="Proteomes" id="UP000587991">
    <property type="component" value="Unassembled WGS sequence"/>
</dbReference>
<evidence type="ECO:0000313" key="2">
    <source>
        <dbReference type="Proteomes" id="UP000587991"/>
    </source>
</evidence>
<accession>A0A847S4U0</accession>
<dbReference type="Gene3D" id="3.40.190.10">
    <property type="entry name" value="Periplasmic binding protein-like II"/>
    <property type="match status" value="2"/>
</dbReference>
<organism evidence="1 2">
    <name type="scientific">Leeia aquatica</name>
    <dbReference type="NCBI Taxonomy" id="2725557"/>
    <lineage>
        <taxon>Bacteria</taxon>
        <taxon>Pseudomonadati</taxon>
        <taxon>Pseudomonadota</taxon>
        <taxon>Betaproteobacteria</taxon>
        <taxon>Neisseriales</taxon>
        <taxon>Leeiaceae</taxon>
        <taxon>Leeia</taxon>
    </lineage>
</organism>
<reference evidence="1 2" key="1">
    <citation type="submission" date="2020-04" db="EMBL/GenBank/DDBJ databases">
        <title>Draft genome of Leeia sp. IMCC25680.</title>
        <authorList>
            <person name="Song J."/>
            <person name="Cho J.-C."/>
        </authorList>
    </citation>
    <scope>NUCLEOTIDE SEQUENCE [LARGE SCALE GENOMIC DNA]</scope>
    <source>
        <strain evidence="1 2">IMCC25680</strain>
    </source>
</reference>